<proteinExistence type="predicted"/>
<name>A0A1J5MYF1_9BACT</name>
<dbReference type="InterPro" id="IPR017550">
    <property type="entry name" value="Formylmethanofuran_DH_suC"/>
</dbReference>
<dbReference type="Proteomes" id="UP000181901">
    <property type="component" value="Unassembled WGS sequence"/>
</dbReference>
<keyword evidence="1" id="KW-0808">Transferase</keyword>
<accession>A0A1J5MYF1</accession>
<keyword evidence="1" id="KW-0378">Hydrolase</keyword>
<dbReference type="NCBIfam" id="TIGR03122">
    <property type="entry name" value="one_C_dehyd_C"/>
    <property type="match status" value="1"/>
</dbReference>
<evidence type="ECO:0000313" key="2">
    <source>
        <dbReference type="Proteomes" id="UP000181901"/>
    </source>
</evidence>
<reference evidence="1 2" key="1">
    <citation type="submission" date="2015-09" db="EMBL/GenBank/DDBJ databases">
        <title>Genome of Desulfovibrio dechloracetivorans BerOc1, a mercury methylating strain isolated from highly hydrocarbons and metals contaminated coastal sediments.</title>
        <authorList>
            <person name="Goni Urriza M."/>
            <person name="Gassie C."/>
            <person name="Bouchez O."/>
            <person name="Klopp C."/>
            <person name="Ranchou-Peyruse A."/>
            <person name="Remy G."/>
        </authorList>
    </citation>
    <scope>NUCLEOTIDE SEQUENCE [LARGE SCALE GENOMIC DNA]</scope>
    <source>
        <strain evidence="1 2">BerOc1</strain>
    </source>
</reference>
<protein>
    <submittedName>
        <fullName evidence="1">Formyltransferase/hydrolase complex Fhc subunit C</fullName>
    </submittedName>
</protein>
<dbReference type="GO" id="GO:0016740">
    <property type="term" value="F:transferase activity"/>
    <property type="evidence" value="ECO:0007669"/>
    <property type="project" value="UniProtKB-KW"/>
</dbReference>
<dbReference type="GO" id="GO:0046914">
    <property type="term" value="F:transition metal ion binding"/>
    <property type="evidence" value="ECO:0007669"/>
    <property type="project" value="InterPro"/>
</dbReference>
<dbReference type="RefSeq" id="WP_084641080.1">
    <property type="nucleotide sequence ID" value="NZ_LKAQ01000002.1"/>
</dbReference>
<dbReference type="PANTHER" id="PTHR39673:SF5">
    <property type="entry name" value="TUNGSTEN-CONTAINING FORMYLMETHANOFURAN DEHYDROGENASE 2 SUBUNIT C"/>
    <property type="match status" value="1"/>
</dbReference>
<sequence>MGCLSCAGFVKEMGGATRLALKEPLSVTVEADCLAPESLAGRNMHEIAALPVEIGPDKANLGDVFTIEPGLTEDVILEGDLSRVNGIGRSMGHGRLTVLGNAGAHLGANMRGGEILVQGDAGEYAGAQATGGFIRIRGDAGGRAGALYPGRTKGVDGGSLLIEGRAGDELGAGMRRGLIAVRGDAGDFAGARMLGGTIFIFGKPGDQAGTGNRRGTIVVLGDYAGPPPSYVLSCTYSPTFLDCFYERFRQWEWDLPGGVESGPYRRFIGDKNVNGKGEILVFTKS</sequence>
<dbReference type="OrthoDB" id="8562860at2"/>
<comment type="caution">
    <text evidence="1">The sequence shown here is derived from an EMBL/GenBank/DDBJ whole genome shotgun (WGS) entry which is preliminary data.</text>
</comment>
<evidence type="ECO:0000313" key="1">
    <source>
        <dbReference type="EMBL" id="OIQ51533.1"/>
    </source>
</evidence>
<dbReference type="GO" id="GO:0015948">
    <property type="term" value="P:methanogenesis"/>
    <property type="evidence" value="ECO:0007669"/>
    <property type="project" value="InterPro"/>
</dbReference>
<keyword evidence="2" id="KW-1185">Reference proteome</keyword>
<dbReference type="GO" id="GO:0018493">
    <property type="term" value="F:formylmethanofuran dehydrogenase activity"/>
    <property type="evidence" value="ECO:0007669"/>
    <property type="project" value="InterPro"/>
</dbReference>
<dbReference type="Gene3D" id="2.160.20.60">
    <property type="entry name" value="Glutamate synthase, alpha subunit, C-terminal domain"/>
    <property type="match status" value="1"/>
</dbReference>
<dbReference type="GO" id="GO:0016787">
    <property type="term" value="F:hydrolase activity"/>
    <property type="evidence" value="ECO:0007669"/>
    <property type="project" value="UniProtKB-KW"/>
</dbReference>
<gene>
    <name evidence="1" type="primary">fhcC_2</name>
    <name evidence="1" type="ORF">BerOc1_00895</name>
</gene>
<dbReference type="AlphaFoldDB" id="A0A1J5MYF1"/>
<dbReference type="EMBL" id="LKAQ01000002">
    <property type="protein sequence ID" value="OIQ51533.1"/>
    <property type="molecule type" value="Genomic_DNA"/>
</dbReference>
<organism evidence="1 2">
    <name type="scientific">Pseudodesulfovibrio hydrargyri</name>
    <dbReference type="NCBI Taxonomy" id="2125990"/>
    <lineage>
        <taxon>Bacteria</taxon>
        <taxon>Pseudomonadati</taxon>
        <taxon>Thermodesulfobacteriota</taxon>
        <taxon>Desulfovibrionia</taxon>
        <taxon>Desulfovibrionales</taxon>
        <taxon>Desulfovibrionaceae</taxon>
    </lineage>
</organism>
<dbReference type="InterPro" id="IPR036485">
    <property type="entry name" value="Glu_synth_asu_C_sf"/>
</dbReference>
<dbReference type="SUPFAM" id="SSF69336">
    <property type="entry name" value="Alpha subunit of glutamate synthase, C-terminal domain"/>
    <property type="match status" value="1"/>
</dbReference>
<dbReference type="PANTHER" id="PTHR39673">
    <property type="entry name" value="TUNGSTEN FORMYLMETHANOFURAN DEHYDROGENASE, SUBUNIT C (FWDC)"/>
    <property type="match status" value="1"/>
</dbReference>